<dbReference type="Gene3D" id="3.40.920.10">
    <property type="entry name" value="Pyruvate-ferredoxin oxidoreductase, PFOR, domain III"/>
    <property type="match status" value="1"/>
</dbReference>
<dbReference type="GO" id="GO:0043805">
    <property type="term" value="F:indolepyruvate ferredoxin oxidoreductase activity"/>
    <property type="evidence" value="ECO:0007669"/>
    <property type="project" value="UniProtKB-EC"/>
</dbReference>
<evidence type="ECO:0000256" key="1">
    <source>
        <dbReference type="ARBA" id="ARBA00023002"/>
    </source>
</evidence>
<feature type="domain" description="Pyruvate/ketoisovalerate oxidoreductase catalytic" evidence="2">
    <location>
        <begin position="11"/>
        <end position="188"/>
    </location>
</feature>
<evidence type="ECO:0000313" key="4">
    <source>
        <dbReference type="Proteomes" id="UP001519342"/>
    </source>
</evidence>
<evidence type="ECO:0000313" key="3">
    <source>
        <dbReference type="EMBL" id="MBP1924687.1"/>
    </source>
</evidence>
<dbReference type="Proteomes" id="UP001519342">
    <property type="component" value="Unassembled WGS sequence"/>
</dbReference>
<dbReference type="EMBL" id="JAGGKS010000001">
    <property type="protein sequence ID" value="MBP1924687.1"/>
    <property type="molecule type" value="Genomic_DNA"/>
</dbReference>
<gene>
    <name evidence="3" type="ORF">J2Z76_000540</name>
</gene>
<dbReference type="PANTHER" id="PTHR43854">
    <property type="entry name" value="INDOLEPYRUVATE OXIDOREDUCTASE SUBUNIT IORB"/>
    <property type="match status" value="1"/>
</dbReference>
<keyword evidence="4" id="KW-1185">Reference proteome</keyword>
<dbReference type="RefSeq" id="WP_209510433.1">
    <property type="nucleotide sequence ID" value="NZ_JAGGKS010000001.1"/>
</dbReference>
<dbReference type="PANTHER" id="PTHR43854:SF1">
    <property type="entry name" value="INDOLEPYRUVATE OXIDOREDUCTASE SUBUNIT IORB"/>
    <property type="match status" value="1"/>
</dbReference>
<keyword evidence="1 3" id="KW-0560">Oxidoreductase</keyword>
<dbReference type="InterPro" id="IPR019752">
    <property type="entry name" value="Pyrv/ketoisovalerate_OxRed_cat"/>
</dbReference>
<sequence length="190" mass="21134">MIKNILLVGVGGQGTILTSKIISKGFVENGYDVKMAEIHGMSQRGGTVTTQIRYGEKVYSPVIEKGTADIIIAFEKTEALRFLDYLKKDGILVINDYEIKPFTVGIGMSEYPDNVLEKYKSSVDNVHFINANKIANDIGNSKVMNIVLLGKLVKMLQLDDIDWKKIISETVPKKAIELNIKAFEVGYESN</sequence>
<comment type="caution">
    <text evidence="3">The sequence shown here is derived from an EMBL/GenBank/DDBJ whole genome shotgun (WGS) entry which is preliminary data.</text>
</comment>
<accession>A0ABS4GAW9</accession>
<proteinExistence type="predicted"/>
<dbReference type="Pfam" id="PF01558">
    <property type="entry name" value="POR"/>
    <property type="match status" value="1"/>
</dbReference>
<dbReference type="InterPro" id="IPR002869">
    <property type="entry name" value="Pyrv_flavodox_OxRed_cen"/>
</dbReference>
<dbReference type="InterPro" id="IPR052198">
    <property type="entry name" value="IorB_Oxidoreductase"/>
</dbReference>
<evidence type="ECO:0000259" key="2">
    <source>
        <dbReference type="Pfam" id="PF01558"/>
    </source>
</evidence>
<protein>
    <submittedName>
        <fullName evidence="3">Indolepyruvate ferredoxin oxidoreductase beta subunit</fullName>
        <ecNumber evidence="3">1.2.7.8</ecNumber>
    </submittedName>
</protein>
<dbReference type="NCBIfam" id="NF005325">
    <property type="entry name" value="PRK06853.1-5"/>
    <property type="match status" value="1"/>
</dbReference>
<organism evidence="3 4">
    <name type="scientific">Sedimentibacter acidaminivorans</name>
    <dbReference type="NCBI Taxonomy" id="913099"/>
    <lineage>
        <taxon>Bacteria</taxon>
        <taxon>Bacillati</taxon>
        <taxon>Bacillota</taxon>
        <taxon>Tissierellia</taxon>
        <taxon>Sedimentibacter</taxon>
    </lineage>
</organism>
<reference evidence="3 4" key="1">
    <citation type="submission" date="2021-03" db="EMBL/GenBank/DDBJ databases">
        <title>Genomic Encyclopedia of Type Strains, Phase IV (KMG-IV): sequencing the most valuable type-strain genomes for metagenomic binning, comparative biology and taxonomic classification.</title>
        <authorList>
            <person name="Goeker M."/>
        </authorList>
    </citation>
    <scope>NUCLEOTIDE SEQUENCE [LARGE SCALE GENOMIC DNA]</scope>
    <source>
        <strain evidence="3 4">DSM 24004</strain>
    </source>
</reference>
<dbReference type="SUPFAM" id="SSF53323">
    <property type="entry name" value="Pyruvate-ferredoxin oxidoreductase, PFOR, domain III"/>
    <property type="match status" value="1"/>
</dbReference>
<dbReference type="EC" id="1.2.7.8" evidence="3"/>
<name>A0ABS4GAW9_9FIRM</name>